<dbReference type="Proteomes" id="UP000499080">
    <property type="component" value="Unassembled WGS sequence"/>
</dbReference>
<organism evidence="1 2">
    <name type="scientific">Araneus ventricosus</name>
    <name type="common">Orbweaver spider</name>
    <name type="synonym">Epeira ventricosa</name>
    <dbReference type="NCBI Taxonomy" id="182803"/>
    <lineage>
        <taxon>Eukaryota</taxon>
        <taxon>Metazoa</taxon>
        <taxon>Ecdysozoa</taxon>
        <taxon>Arthropoda</taxon>
        <taxon>Chelicerata</taxon>
        <taxon>Arachnida</taxon>
        <taxon>Araneae</taxon>
        <taxon>Araneomorphae</taxon>
        <taxon>Entelegynae</taxon>
        <taxon>Araneoidea</taxon>
        <taxon>Araneidae</taxon>
        <taxon>Araneus</taxon>
    </lineage>
</organism>
<reference evidence="1 2" key="1">
    <citation type="journal article" date="2019" name="Sci. Rep.">
        <title>Orb-weaving spider Araneus ventricosus genome elucidates the spidroin gene catalogue.</title>
        <authorList>
            <person name="Kono N."/>
            <person name="Nakamura H."/>
            <person name="Ohtoshi R."/>
            <person name="Moran D.A.P."/>
            <person name="Shinohara A."/>
            <person name="Yoshida Y."/>
            <person name="Fujiwara M."/>
            <person name="Mori M."/>
            <person name="Tomita M."/>
            <person name="Arakawa K."/>
        </authorList>
    </citation>
    <scope>NUCLEOTIDE SEQUENCE [LARGE SCALE GENOMIC DNA]</scope>
</reference>
<dbReference type="AlphaFoldDB" id="A0A4Y2NTD2"/>
<evidence type="ECO:0000313" key="2">
    <source>
        <dbReference type="Proteomes" id="UP000499080"/>
    </source>
</evidence>
<keyword evidence="2" id="KW-1185">Reference proteome</keyword>
<comment type="caution">
    <text evidence="1">The sequence shown here is derived from an EMBL/GenBank/DDBJ whole genome shotgun (WGS) entry which is preliminary data.</text>
</comment>
<evidence type="ECO:0000313" key="1">
    <source>
        <dbReference type="EMBL" id="GBN41016.1"/>
    </source>
</evidence>
<protein>
    <submittedName>
        <fullName evidence="1">Uncharacterized protein</fullName>
    </submittedName>
</protein>
<name>A0A4Y2NTD2_ARAVE</name>
<dbReference type="EMBL" id="BGPR01009589">
    <property type="protein sequence ID" value="GBN41016.1"/>
    <property type="molecule type" value="Genomic_DNA"/>
</dbReference>
<accession>A0A4Y2NTD2</accession>
<sequence>IPRFHAPVALTRGEHKLCASELSAVVDICSTVWGLMGSDLQWQREMDFGWPSNSGQLIRSVNP</sequence>
<gene>
    <name evidence="1" type="ORF">AVEN_128674_1</name>
</gene>
<feature type="non-terminal residue" evidence="1">
    <location>
        <position position="1"/>
    </location>
</feature>
<proteinExistence type="predicted"/>